<feature type="transmembrane region" description="Helical" evidence="5">
    <location>
        <begin position="36"/>
        <end position="56"/>
    </location>
</feature>
<feature type="transmembrane region" description="Helical" evidence="5">
    <location>
        <begin position="107"/>
        <end position="126"/>
    </location>
</feature>
<dbReference type="GO" id="GO:0016020">
    <property type="term" value="C:membrane"/>
    <property type="evidence" value="ECO:0007669"/>
    <property type="project" value="UniProtKB-SubCell"/>
</dbReference>
<keyword evidence="3 5" id="KW-1133">Transmembrane helix</keyword>
<dbReference type="Gene3D" id="1.20.120.1630">
    <property type="match status" value="1"/>
</dbReference>
<evidence type="ECO:0000256" key="2">
    <source>
        <dbReference type="ARBA" id="ARBA00022692"/>
    </source>
</evidence>
<proteinExistence type="predicted"/>
<dbReference type="EMBL" id="DWWD01000020">
    <property type="protein sequence ID" value="HJC49697.1"/>
    <property type="molecule type" value="Genomic_DNA"/>
</dbReference>
<reference evidence="6" key="1">
    <citation type="journal article" date="2021" name="PeerJ">
        <title>Extensive microbial diversity within the chicken gut microbiome revealed by metagenomics and culture.</title>
        <authorList>
            <person name="Gilroy R."/>
            <person name="Ravi A."/>
            <person name="Getino M."/>
            <person name="Pursley I."/>
            <person name="Horton D.L."/>
            <person name="Alikhan N.F."/>
            <person name="Baker D."/>
            <person name="Gharbi K."/>
            <person name="Hall N."/>
            <person name="Watson M."/>
            <person name="Adriaenssens E.M."/>
            <person name="Foster-Nyarko E."/>
            <person name="Jarju S."/>
            <person name="Secka A."/>
            <person name="Antonio M."/>
            <person name="Oren A."/>
            <person name="Chaudhuri R.R."/>
            <person name="La Ragione R."/>
            <person name="Hildebrand F."/>
            <person name="Pallen M.J."/>
        </authorList>
    </citation>
    <scope>NUCLEOTIDE SEQUENCE</scope>
    <source>
        <strain evidence="6">ChiSjej3B21-8574</strain>
    </source>
</reference>
<evidence type="ECO:0000256" key="5">
    <source>
        <dbReference type="SAM" id="Phobius"/>
    </source>
</evidence>
<protein>
    <submittedName>
        <fullName evidence="6">Isoprenylcysteine carboxylmethyltransferase family protein</fullName>
    </submittedName>
</protein>
<evidence type="ECO:0000313" key="7">
    <source>
        <dbReference type="Proteomes" id="UP000823904"/>
    </source>
</evidence>
<gene>
    <name evidence="6" type="ORF">H9754_03810</name>
</gene>
<comment type="subcellular location">
    <subcellularLocation>
        <location evidence="1">Membrane</location>
        <topology evidence="1">Multi-pass membrane protein</topology>
    </subcellularLocation>
</comment>
<dbReference type="Pfam" id="PF04140">
    <property type="entry name" value="ICMT"/>
    <property type="match status" value="1"/>
</dbReference>
<dbReference type="Proteomes" id="UP000823904">
    <property type="component" value="Unassembled WGS sequence"/>
</dbReference>
<keyword evidence="4 5" id="KW-0472">Membrane</keyword>
<dbReference type="PANTHER" id="PTHR43847:SF1">
    <property type="entry name" value="BLL3993 PROTEIN"/>
    <property type="match status" value="1"/>
</dbReference>
<dbReference type="GO" id="GO:0004671">
    <property type="term" value="F:protein C-terminal S-isoprenylcysteine carboxyl O-methyltransferase activity"/>
    <property type="evidence" value="ECO:0007669"/>
    <property type="project" value="InterPro"/>
</dbReference>
<feature type="transmembrane region" description="Helical" evidence="5">
    <location>
        <begin position="12"/>
        <end position="30"/>
    </location>
</feature>
<evidence type="ECO:0000256" key="1">
    <source>
        <dbReference type="ARBA" id="ARBA00004141"/>
    </source>
</evidence>
<accession>A0A9D2PFG3</accession>
<organism evidence="6 7">
    <name type="scientific">Candidatus Anaerostipes avistercoris</name>
    <dbReference type="NCBI Taxonomy" id="2838462"/>
    <lineage>
        <taxon>Bacteria</taxon>
        <taxon>Bacillati</taxon>
        <taxon>Bacillota</taxon>
        <taxon>Clostridia</taxon>
        <taxon>Lachnospirales</taxon>
        <taxon>Lachnospiraceae</taxon>
        <taxon>Anaerostipes</taxon>
    </lineage>
</organism>
<evidence type="ECO:0000313" key="6">
    <source>
        <dbReference type="EMBL" id="HJC49697.1"/>
    </source>
</evidence>
<name>A0A9D2PFG3_9FIRM</name>
<dbReference type="PANTHER" id="PTHR43847">
    <property type="entry name" value="BLL3993 PROTEIN"/>
    <property type="match status" value="1"/>
</dbReference>
<keyword evidence="2 5" id="KW-0812">Transmembrane</keyword>
<evidence type="ECO:0000256" key="3">
    <source>
        <dbReference type="ARBA" id="ARBA00022989"/>
    </source>
</evidence>
<sequence>MDRGLIGQAVSKFIIGFAVTGILIFLPAGTFDYWNAWLLLGVLFIPMLLAGIVMILRNPELLRKRLKMKEEETEQKNVIKISICMFALGFVTAGCNYRFGWILIPEWISWAAAGIFLLAYLLYVEVMRENMYLSRAVEIQEDQKVIDTGLYGIVRHPMYSVTIILFLSMPLILGSVISFVIFLIYPVVLVKRIENEEKVLREGLEGYETYQKKVRYRMIPFIW</sequence>
<dbReference type="InterPro" id="IPR052527">
    <property type="entry name" value="Metal_cation-efflux_comp"/>
</dbReference>
<comment type="caution">
    <text evidence="6">The sequence shown here is derived from an EMBL/GenBank/DDBJ whole genome shotgun (WGS) entry which is preliminary data.</text>
</comment>
<dbReference type="AlphaFoldDB" id="A0A9D2PFG3"/>
<feature type="transmembrane region" description="Helical" evidence="5">
    <location>
        <begin position="163"/>
        <end position="185"/>
    </location>
</feature>
<evidence type="ECO:0000256" key="4">
    <source>
        <dbReference type="ARBA" id="ARBA00023136"/>
    </source>
</evidence>
<dbReference type="InterPro" id="IPR007269">
    <property type="entry name" value="ICMT_MeTrfase"/>
</dbReference>
<reference evidence="6" key="2">
    <citation type="submission" date="2021-04" db="EMBL/GenBank/DDBJ databases">
        <authorList>
            <person name="Gilroy R."/>
        </authorList>
    </citation>
    <scope>NUCLEOTIDE SEQUENCE</scope>
    <source>
        <strain evidence="6">ChiSjej3B21-8574</strain>
    </source>
</reference>
<feature type="transmembrane region" description="Helical" evidence="5">
    <location>
        <begin position="77"/>
        <end position="101"/>
    </location>
</feature>